<dbReference type="PANTHER" id="PTHR43649">
    <property type="entry name" value="ARABINOSE-BINDING PROTEIN-RELATED"/>
    <property type="match status" value="1"/>
</dbReference>
<gene>
    <name evidence="6" type="ORF">GCM10011320_46480</name>
</gene>
<dbReference type="RefSeq" id="WP_229681512.1">
    <property type="nucleotide sequence ID" value="NZ_BMKW01000012.1"/>
</dbReference>
<sequence>MNNLTRRMALGLAGSTIAAAAMQGGEAWAQAAPAIPTSPATMPRLPIEANAELRLIRPSRFVPPDEVIFRESLAKFTQATGVKVTADFVGWEDIGSQTAVTANTGAGPDIVVGFGQSPHIYADKVIELTDIAEYLGTKYGGWMFLGEKYGKKNGTNNWIGLPMGGSTGPIVYRKSAVTEAGFSEVPQDHAGFLNLMKAMKRINKPGGFALGNAVGDGNGTANWLLWSHGGRMVDEEGKVAINSPEALASLNYMKELYPTFVDGTLSWLDPSNNRAFLAQQVFLTPNGVSLYFAAKNDPATQAIALDIEHAPMPRGVAASTPQSATILNAMVFKHTRFPNAAKALLAFMMESDQYDRWLTGCLGYWSHPLKAYSSSAVWTSDPKIAVYKEGMNHRFWSGYSGPISQAAGTVESEYIMVQMYSSVASGQATPQEAIRNAERRIRRYYR</sequence>
<evidence type="ECO:0000313" key="6">
    <source>
        <dbReference type="EMBL" id="GGJ33499.1"/>
    </source>
</evidence>
<keyword evidence="4 5" id="KW-0732">Signal</keyword>
<comment type="similarity">
    <text evidence="2">Belongs to the bacterial solute-binding protein 1 family.</text>
</comment>
<protein>
    <submittedName>
        <fullName evidence="6">ABC transporter substrate-binding protein</fullName>
    </submittedName>
</protein>
<comment type="subcellular location">
    <subcellularLocation>
        <location evidence="1">Periplasm</location>
    </subcellularLocation>
</comment>
<evidence type="ECO:0000256" key="4">
    <source>
        <dbReference type="ARBA" id="ARBA00022729"/>
    </source>
</evidence>
<dbReference type="PROSITE" id="PS51318">
    <property type="entry name" value="TAT"/>
    <property type="match status" value="1"/>
</dbReference>
<dbReference type="PANTHER" id="PTHR43649:SF34">
    <property type="entry name" value="ABC TRANSPORTER PERIPLASMIC-BINDING PROTEIN YCJN-RELATED"/>
    <property type="match status" value="1"/>
</dbReference>
<organism evidence="6 7">
    <name type="scientific">Neoroseomonas lacus</name>
    <dbReference type="NCBI Taxonomy" id="287609"/>
    <lineage>
        <taxon>Bacteria</taxon>
        <taxon>Pseudomonadati</taxon>
        <taxon>Pseudomonadota</taxon>
        <taxon>Alphaproteobacteria</taxon>
        <taxon>Acetobacterales</taxon>
        <taxon>Acetobacteraceae</taxon>
        <taxon>Neoroseomonas</taxon>
    </lineage>
</organism>
<keyword evidence="3" id="KW-0813">Transport</keyword>
<dbReference type="GO" id="GO:0042597">
    <property type="term" value="C:periplasmic space"/>
    <property type="evidence" value="ECO:0007669"/>
    <property type="project" value="UniProtKB-SubCell"/>
</dbReference>
<evidence type="ECO:0000256" key="1">
    <source>
        <dbReference type="ARBA" id="ARBA00004418"/>
    </source>
</evidence>
<comment type="caution">
    <text evidence="6">The sequence shown here is derived from an EMBL/GenBank/DDBJ whole genome shotgun (WGS) entry which is preliminary data.</text>
</comment>
<evidence type="ECO:0000256" key="3">
    <source>
        <dbReference type="ARBA" id="ARBA00022448"/>
    </source>
</evidence>
<evidence type="ECO:0000256" key="2">
    <source>
        <dbReference type="ARBA" id="ARBA00008520"/>
    </source>
</evidence>
<keyword evidence="7" id="KW-1185">Reference proteome</keyword>
<dbReference type="InterPro" id="IPR006311">
    <property type="entry name" value="TAT_signal"/>
</dbReference>
<evidence type="ECO:0000256" key="5">
    <source>
        <dbReference type="SAM" id="SignalP"/>
    </source>
</evidence>
<dbReference type="Proteomes" id="UP000661507">
    <property type="component" value="Unassembled WGS sequence"/>
</dbReference>
<accession>A0A917NX31</accession>
<dbReference type="AlphaFoldDB" id="A0A917NX31"/>
<reference evidence="6" key="2">
    <citation type="submission" date="2020-09" db="EMBL/GenBank/DDBJ databases">
        <authorList>
            <person name="Sun Q."/>
            <person name="Zhou Y."/>
        </authorList>
    </citation>
    <scope>NUCLEOTIDE SEQUENCE</scope>
    <source>
        <strain evidence="6">CGMCC 1.3617</strain>
    </source>
</reference>
<feature type="chain" id="PRO_5037319325" evidence="5">
    <location>
        <begin position="21"/>
        <end position="446"/>
    </location>
</feature>
<dbReference type="Pfam" id="PF13416">
    <property type="entry name" value="SBP_bac_8"/>
    <property type="match status" value="1"/>
</dbReference>
<evidence type="ECO:0000313" key="7">
    <source>
        <dbReference type="Proteomes" id="UP000661507"/>
    </source>
</evidence>
<dbReference type="SUPFAM" id="SSF53850">
    <property type="entry name" value="Periplasmic binding protein-like II"/>
    <property type="match status" value="1"/>
</dbReference>
<reference evidence="6" key="1">
    <citation type="journal article" date="2014" name="Int. J. Syst. Evol. Microbiol.">
        <title>Complete genome sequence of Corynebacterium casei LMG S-19264T (=DSM 44701T), isolated from a smear-ripened cheese.</title>
        <authorList>
            <consortium name="US DOE Joint Genome Institute (JGI-PGF)"/>
            <person name="Walter F."/>
            <person name="Albersmeier A."/>
            <person name="Kalinowski J."/>
            <person name="Ruckert C."/>
        </authorList>
    </citation>
    <scope>NUCLEOTIDE SEQUENCE</scope>
    <source>
        <strain evidence="6">CGMCC 1.3617</strain>
    </source>
</reference>
<proteinExistence type="inferred from homology"/>
<dbReference type="Gene3D" id="3.40.190.10">
    <property type="entry name" value="Periplasmic binding protein-like II"/>
    <property type="match status" value="1"/>
</dbReference>
<dbReference type="EMBL" id="BMKW01000012">
    <property type="protein sequence ID" value="GGJ33499.1"/>
    <property type="molecule type" value="Genomic_DNA"/>
</dbReference>
<feature type="signal peptide" evidence="5">
    <location>
        <begin position="1"/>
        <end position="20"/>
    </location>
</feature>
<name>A0A917NX31_9PROT</name>
<dbReference type="InterPro" id="IPR050490">
    <property type="entry name" value="Bact_solute-bd_prot1"/>
</dbReference>
<dbReference type="InterPro" id="IPR006059">
    <property type="entry name" value="SBP"/>
</dbReference>